<feature type="compositionally biased region" description="Polar residues" evidence="1">
    <location>
        <begin position="160"/>
        <end position="179"/>
    </location>
</feature>
<name>A0A9P5TLW3_GYMJU</name>
<sequence>MNMPLDPPRVHKRAQLPPLPRKATASPVRLGPNLARLEIGGTWNRSPPTSHVHPKPLPPSVVVQEWGSKGVDTSSSTQPHPRPLPSVPGNTADPGKHTSNTIAGPPRIVGAAMPLAGSSRNVNAVAGPSKQANAAAGPSKHPNALNTSPAQVSPPASKVLITQPTPQRAHRQNSPSFSMRYQALVAEPSTIAPTEEATAPPASTANISSPIRPLPRIPLPNTSAVILRQEPTPALSSRKTSGASIKRPRTSPSSISGFSVPGSSNLPLSRSPFDNITSSWAAKPVDLHALRTQSPPLPLSPGTRPPRARSHSRPRRDRSLDSYYSSPKSSKSSSMYTGHSSGARTLRSLPSPTIGGARPLPKKASTMDQFPLASKPLRIQTTNVGLSSGTSGTSRRLFSPFGKRSEPPSPPSGPVKPRSKASPIPSPVIHAPIPTSRSLPTPHTETLQISPAHSSPEQEEFSAANETITIDTQSTDAPLHSHPKEAFVDNESLLHPTSPSTAESPIEVFIDDKDLSTLSRSPSPIRYARPDSRGNLSESDDDDVPSSSSSSMSPSSSPERRRRTQLRSYRHSYRPRAGTSPPHIPFRPPSPSPVLELPTPVSGMPTPVLATDRKKKEGRKTRSYFGAPAPGSAPTTRASSPERKSRSRQPRRLAEAVTSALEEVRNRGRGPSSSPKRKLKSASGSAAGSAIGTPGLAAPVEMEVLDISLPSLSGRETTATVDTGSSHSDTVPPATSSGRSSLKGGWAKTMVKKRSEIGDYNGDSESGTVAHLSSMVTGVELDGAETPYMWVSASKPPVAHAPFLPPPPQPRHSHRRTDSLEDYALLKHPAESGETDRHGVSCGVVTGGRPRIAETIITSTVTVSRPPSAPFSPFSLTNLASNKNRKKRTTSLTTSRTTTDERDPPLIVRKEQEGDEIDWLEDEKRSDHQPELEGEVVVVTTKRVMRSIDHDGIWEHEQETGVADVIPHLRNLKASKS</sequence>
<keyword evidence="3" id="KW-1185">Reference proteome</keyword>
<evidence type="ECO:0000256" key="1">
    <source>
        <dbReference type="SAM" id="MobiDB-lite"/>
    </source>
</evidence>
<gene>
    <name evidence="2" type="ORF">CPB84DRAFT_1779611</name>
</gene>
<accession>A0A9P5TLW3</accession>
<feature type="compositionally biased region" description="Basic residues" evidence="1">
    <location>
        <begin position="306"/>
        <end position="316"/>
    </location>
</feature>
<feature type="compositionally biased region" description="Basic residues" evidence="1">
    <location>
        <begin position="560"/>
        <end position="574"/>
    </location>
</feature>
<feature type="region of interest" description="Disordered" evidence="1">
    <location>
        <begin position="863"/>
        <end position="933"/>
    </location>
</feature>
<dbReference type="EMBL" id="JADNYJ010000050">
    <property type="protein sequence ID" value="KAF8899884.1"/>
    <property type="molecule type" value="Genomic_DNA"/>
</dbReference>
<feature type="region of interest" description="Disordered" evidence="1">
    <location>
        <begin position="381"/>
        <end position="466"/>
    </location>
</feature>
<dbReference type="Proteomes" id="UP000724874">
    <property type="component" value="Unassembled WGS sequence"/>
</dbReference>
<protein>
    <submittedName>
        <fullName evidence="2">Uncharacterized protein</fullName>
    </submittedName>
</protein>
<feature type="compositionally biased region" description="Low complexity" evidence="1">
    <location>
        <begin position="251"/>
        <end position="264"/>
    </location>
</feature>
<proteinExistence type="predicted"/>
<comment type="caution">
    <text evidence="2">The sequence shown here is derived from an EMBL/GenBank/DDBJ whole genome shotgun (WGS) entry which is preliminary data.</text>
</comment>
<dbReference type="OrthoDB" id="3070335at2759"/>
<feature type="compositionally biased region" description="Pro residues" evidence="1">
    <location>
        <begin position="582"/>
        <end position="592"/>
    </location>
</feature>
<reference evidence="2" key="1">
    <citation type="submission" date="2020-11" db="EMBL/GenBank/DDBJ databases">
        <authorList>
            <consortium name="DOE Joint Genome Institute"/>
            <person name="Ahrendt S."/>
            <person name="Riley R."/>
            <person name="Andreopoulos W."/>
            <person name="LaButti K."/>
            <person name="Pangilinan J."/>
            <person name="Ruiz-duenas F.J."/>
            <person name="Barrasa J.M."/>
            <person name="Sanchez-Garcia M."/>
            <person name="Camarero S."/>
            <person name="Miyauchi S."/>
            <person name="Serrano A."/>
            <person name="Linde D."/>
            <person name="Babiker R."/>
            <person name="Drula E."/>
            <person name="Ayuso-Fernandez I."/>
            <person name="Pacheco R."/>
            <person name="Padilla G."/>
            <person name="Ferreira P."/>
            <person name="Barriuso J."/>
            <person name="Kellner H."/>
            <person name="Castanera R."/>
            <person name="Alfaro M."/>
            <person name="Ramirez L."/>
            <person name="Pisabarro A.G."/>
            <person name="Kuo A."/>
            <person name="Tritt A."/>
            <person name="Lipzen A."/>
            <person name="He G."/>
            <person name="Yan M."/>
            <person name="Ng V."/>
            <person name="Cullen D."/>
            <person name="Martin F."/>
            <person name="Rosso M.-N."/>
            <person name="Henrissat B."/>
            <person name="Hibbett D."/>
            <person name="Martinez A.T."/>
            <person name="Grigoriev I.V."/>
        </authorList>
    </citation>
    <scope>NUCLEOTIDE SEQUENCE</scope>
    <source>
        <strain evidence="2">AH 44721</strain>
    </source>
</reference>
<feature type="region of interest" description="Disordered" evidence="1">
    <location>
        <begin position="1"/>
        <end position="267"/>
    </location>
</feature>
<feature type="compositionally biased region" description="Low complexity" evidence="1">
    <location>
        <begin position="681"/>
        <end position="690"/>
    </location>
</feature>
<feature type="region of interest" description="Disordered" evidence="1">
    <location>
        <begin position="715"/>
        <end position="746"/>
    </location>
</feature>
<feature type="region of interest" description="Disordered" evidence="1">
    <location>
        <begin position="291"/>
        <end position="365"/>
    </location>
</feature>
<feature type="compositionally biased region" description="Polar residues" evidence="1">
    <location>
        <begin position="435"/>
        <end position="455"/>
    </location>
</feature>
<organism evidence="2 3">
    <name type="scientific">Gymnopilus junonius</name>
    <name type="common">Spectacular rustgill mushroom</name>
    <name type="synonym">Gymnopilus spectabilis subsp. junonius</name>
    <dbReference type="NCBI Taxonomy" id="109634"/>
    <lineage>
        <taxon>Eukaryota</taxon>
        <taxon>Fungi</taxon>
        <taxon>Dikarya</taxon>
        <taxon>Basidiomycota</taxon>
        <taxon>Agaricomycotina</taxon>
        <taxon>Agaricomycetes</taxon>
        <taxon>Agaricomycetidae</taxon>
        <taxon>Agaricales</taxon>
        <taxon>Agaricineae</taxon>
        <taxon>Hymenogastraceae</taxon>
        <taxon>Gymnopilus</taxon>
    </lineage>
</organism>
<feature type="compositionally biased region" description="Low complexity" evidence="1">
    <location>
        <begin position="186"/>
        <end position="211"/>
    </location>
</feature>
<feature type="region of interest" description="Disordered" evidence="1">
    <location>
        <begin position="513"/>
        <end position="694"/>
    </location>
</feature>
<feature type="compositionally biased region" description="Polar residues" evidence="1">
    <location>
        <begin position="234"/>
        <end position="243"/>
    </location>
</feature>
<feature type="compositionally biased region" description="Low complexity" evidence="1">
    <location>
        <begin position="545"/>
        <end position="557"/>
    </location>
</feature>
<evidence type="ECO:0000313" key="3">
    <source>
        <dbReference type="Proteomes" id="UP000724874"/>
    </source>
</evidence>
<feature type="compositionally biased region" description="Low complexity" evidence="1">
    <location>
        <begin position="321"/>
        <end position="341"/>
    </location>
</feature>
<feature type="compositionally biased region" description="Basic and acidic residues" evidence="1">
    <location>
        <begin position="922"/>
        <end position="931"/>
    </location>
</feature>
<feature type="compositionally biased region" description="Low complexity" evidence="1">
    <location>
        <begin position="385"/>
        <end position="397"/>
    </location>
</feature>
<feature type="compositionally biased region" description="Polar residues" evidence="1">
    <location>
        <begin position="715"/>
        <end position="740"/>
    </location>
</feature>
<evidence type="ECO:0000313" key="2">
    <source>
        <dbReference type="EMBL" id="KAF8899884.1"/>
    </source>
</evidence>
<feature type="compositionally biased region" description="Basic and acidic residues" evidence="1">
    <location>
        <begin position="898"/>
        <end position="912"/>
    </location>
</feature>
<dbReference type="AlphaFoldDB" id="A0A9P5TLW3"/>